<evidence type="ECO:0000259" key="14">
    <source>
        <dbReference type="PROSITE" id="PS50994"/>
    </source>
</evidence>
<evidence type="ECO:0000256" key="1">
    <source>
        <dbReference type="ARBA" id="ARBA00004651"/>
    </source>
</evidence>
<evidence type="ECO:0000256" key="3">
    <source>
        <dbReference type="ARBA" id="ARBA00022448"/>
    </source>
</evidence>
<dbReference type="PANTHER" id="PTHR42643:SF24">
    <property type="entry name" value="IONOTROPIC RECEPTOR 60A"/>
    <property type="match status" value="1"/>
</dbReference>
<keyword evidence="9 15" id="KW-0675">Receptor</keyword>
<keyword evidence="5 13" id="KW-0812">Transmembrane</keyword>
<evidence type="ECO:0000256" key="6">
    <source>
        <dbReference type="ARBA" id="ARBA00022989"/>
    </source>
</evidence>
<feature type="domain" description="Integrase catalytic" evidence="14">
    <location>
        <begin position="1"/>
        <end position="118"/>
    </location>
</feature>
<proteinExistence type="inferred from homology"/>
<sequence length="571" mass="65806">MDFAGPFLTKPNLPRSKVRLKSYICVIVCKCTKAVHLEVVSDLSSRSLLAALRLFISRSGCPSDIYSDNGKNFTGLANQLKALFDILKSIPVQKYVASLFIRWHFIPPYSPHFGGIWEVLKTERNELETVNNWNPYDGFANNVSFHSCSIQPLKQIRVAMEKHFPFFRISKSSSVPKGSDIRLLNTLVKTLHFSYEIVRPPDGSWGDLNGTEWTGMIRMLVMDEADVAMSGMTVTYNRYTAVRFSIPYAFDRITFVSKRPSRKAKTWAIFWPYTLQVWMLIGICILIISILMTFLRNALKPPKRRTVQFRDTALYIFQAVLSQGYYNASETRCRILMTFWWGFCITVVAGYNGSLMSFMAHPGYNPSLDTVTQLVHAIRYRNFAVGTIKNSADYTVFKESTQRDLRIIFKSMHSDARNLVHHDVDGLWECLKREYAYIGGELTVKADIWDPSLFLFAKDSFLQYGYAIAFAPNFEHISLFDHKIRQLQEGGIIKKWMEDIIEKQQFRGTLKVHSMDEDEDEGRMHVLDIDDVQGAFAVLSIGLVLASIVFITEYQIHAYTQRRKRKNLKRY</sequence>
<dbReference type="SUPFAM" id="SSF53850">
    <property type="entry name" value="Periplasmic binding protein-like II"/>
    <property type="match status" value="1"/>
</dbReference>
<dbReference type="SMART" id="SM00079">
    <property type="entry name" value="PBPe"/>
    <property type="match status" value="1"/>
</dbReference>
<keyword evidence="11" id="KW-1071">Ligand-gated ion channel</keyword>
<dbReference type="EMBL" id="BGPR01005309">
    <property type="protein sequence ID" value="GBN08972.1"/>
    <property type="molecule type" value="Genomic_DNA"/>
</dbReference>
<evidence type="ECO:0000256" key="5">
    <source>
        <dbReference type="ARBA" id="ARBA00022692"/>
    </source>
</evidence>
<dbReference type="GO" id="GO:0015276">
    <property type="term" value="F:ligand-gated monoatomic ion channel activity"/>
    <property type="evidence" value="ECO:0007669"/>
    <property type="project" value="InterPro"/>
</dbReference>
<evidence type="ECO:0000256" key="8">
    <source>
        <dbReference type="ARBA" id="ARBA00023136"/>
    </source>
</evidence>
<evidence type="ECO:0000313" key="16">
    <source>
        <dbReference type="Proteomes" id="UP000499080"/>
    </source>
</evidence>
<gene>
    <name evidence="15" type="primary">Grid1_0</name>
    <name evidence="15" type="ORF">AVEN_163243_1</name>
</gene>
<dbReference type="InterPro" id="IPR001320">
    <property type="entry name" value="Iontro_rcpt_C"/>
</dbReference>
<dbReference type="InterPro" id="IPR001584">
    <property type="entry name" value="Integrase_cat-core"/>
</dbReference>
<dbReference type="Pfam" id="PF00060">
    <property type="entry name" value="Lig_chan"/>
    <property type="match status" value="1"/>
</dbReference>
<dbReference type="Gene3D" id="3.40.190.10">
    <property type="entry name" value="Periplasmic binding protein-like II"/>
    <property type="match status" value="1"/>
</dbReference>
<keyword evidence="4" id="KW-1003">Cell membrane</keyword>
<dbReference type="Gene3D" id="3.30.420.10">
    <property type="entry name" value="Ribonuclease H-like superfamily/Ribonuclease H"/>
    <property type="match status" value="1"/>
</dbReference>
<keyword evidence="8 13" id="KW-0472">Membrane</keyword>
<accession>A0A4Y2L369</accession>
<dbReference type="SMART" id="SM00918">
    <property type="entry name" value="Lig_chan-Glu_bd"/>
    <property type="match status" value="1"/>
</dbReference>
<dbReference type="Pfam" id="PF10613">
    <property type="entry name" value="Lig_chan-Glu_bd"/>
    <property type="match status" value="1"/>
</dbReference>
<dbReference type="InterPro" id="IPR036397">
    <property type="entry name" value="RNaseH_sf"/>
</dbReference>
<dbReference type="InterPro" id="IPR052192">
    <property type="entry name" value="Insect_Ionotropic_Sensory_Rcpt"/>
</dbReference>
<dbReference type="GO" id="GO:0003676">
    <property type="term" value="F:nucleic acid binding"/>
    <property type="evidence" value="ECO:0007669"/>
    <property type="project" value="InterPro"/>
</dbReference>
<protein>
    <submittedName>
        <fullName evidence="15">Glutamate receptor ionotropic, delta-1</fullName>
    </submittedName>
</protein>
<evidence type="ECO:0000256" key="11">
    <source>
        <dbReference type="ARBA" id="ARBA00023286"/>
    </source>
</evidence>
<keyword evidence="3" id="KW-0813">Transport</keyword>
<evidence type="ECO:0000256" key="12">
    <source>
        <dbReference type="ARBA" id="ARBA00023303"/>
    </source>
</evidence>
<dbReference type="OrthoDB" id="6348242at2759"/>
<keyword evidence="16" id="KW-1185">Reference proteome</keyword>
<evidence type="ECO:0000256" key="9">
    <source>
        <dbReference type="ARBA" id="ARBA00023170"/>
    </source>
</evidence>
<evidence type="ECO:0000256" key="7">
    <source>
        <dbReference type="ARBA" id="ARBA00023065"/>
    </source>
</evidence>
<dbReference type="AlphaFoldDB" id="A0A4Y2L369"/>
<comment type="caution">
    <text evidence="15">The sequence shown here is derived from an EMBL/GenBank/DDBJ whole genome shotgun (WGS) entry which is preliminary data.</text>
</comment>
<dbReference type="SUPFAM" id="SSF53098">
    <property type="entry name" value="Ribonuclease H-like"/>
    <property type="match status" value="1"/>
</dbReference>
<dbReference type="PANTHER" id="PTHR42643">
    <property type="entry name" value="IONOTROPIC RECEPTOR 20A-RELATED"/>
    <property type="match status" value="1"/>
</dbReference>
<dbReference type="GO" id="GO:0015074">
    <property type="term" value="P:DNA integration"/>
    <property type="evidence" value="ECO:0007669"/>
    <property type="project" value="InterPro"/>
</dbReference>
<organism evidence="15 16">
    <name type="scientific">Araneus ventricosus</name>
    <name type="common">Orbweaver spider</name>
    <name type="synonym">Epeira ventricosa</name>
    <dbReference type="NCBI Taxonomy" id="182803"/>
    <lineage>
        <taxon>Eukaryota</taxon>
        <taxon>Metazoa</taxon>
        <taxon>Ecdysozoa</taxon>
        <taxon>Arthropoda</taxon>
        <taxon>Chelicerata</taxon>
        <taxon>Arachnida</taxon>
        <taxon>Araneae</taxon>
        <taxon>Araneomorphae</taxon>
        <taxon>Entelegynae</taxon>
        <taxon>Araneoidea</taxon>
        <taxon>Araneidae</taxon>
        <taxon>Araneus</taxon>
    </lineage>
</organism>
<dbReference type="InterPro" id="IPR012337">
    <property type="entry name" value="RNaseH-like_sf"/>
</dbReference>
<feature type="transmembrane region" description="Helical" evidence="13">
    <location>
        <begin position="339"/>
        <end position="360"/>
    </location>
</feature>
<dbReference type="PROSITE" id="PS50994">
    <property type="entry name" value="INTEGRASE"/>
    <property type="match status" value="1"/>
</dbReference>
<dbReference type="GO" id="GO:0050906">
    <property type="term" value="P:detection of stimulus involved in sensory perception"/>
    <property type="evidence" value="ECO:0007669"/>
    <property type="project" value="UniProtKB-ARBA"/>
</dbReference>
<name>A0A4Y2L369_ARAVE</name>
<evidence type="ECO:0000256" key="10">
    <source>
        <dbReference type="ARBA" id="ARBA00023180"/>
    </source>
</evidence>
<dbReference type="GO" id="GO:0005886">
    <property type="term" value="C:plasma membrane"/>
    <property type="evidence" value="ECO:0007669"/>
    <property type="project" value="UniProtKB-SubCell"/>
</dbReference>
<evidence type="ECO:0000313" key="15">
    <source>
        <dbReference type="EMBL" id="GBN08972.1"/>
    </source>
</evidence>
<keyword evidence="12" id="KW-0407">Ion channel</keyword>
<keyword evidence="7" id="KW-0406">Ion transport</keyword>
<evidence type="ECO:0000256" key="4">
    <source>
        <dbReference type="ARBA" id="ARBA00022475"/>
    </source>
</evidence>
<evidence type="ECO:0000256" key="2">
    <source>
        <dbReference type="ARBA" id="ARBA00008685"/>
    </source>
</evidence>
<dbReference type="Gene3D" id="1.10.287.70">
    <property type="match status" value="1"/>
</dbReference>
<evidence type="ECO:0000256" key="13">
    <source>
        <dbReference type="SAM" id="Phobius"/>
    </source>
</evidence>
<keyword evidence="6 13" id="KW-1133">Transmembrane helix</keyword>
<feature type="transmembrane region" description="Helical" evidence="13">
    <location>
        <begin position="270"/>
        <end position="295"/>
    </location>
</feature>
<comment type="similarity">
    <text evidence="2">Belongs to the glutamate-gated ion channel (TC 1.A.10.1) family.</text>
</comment>
<keyword evidence="10" id="KW-0325">Glycoprotein</keyword>
<dbReference type="Proteomes" id="UP000499080">
    <property type="component" value="Unassembled WGS sequence"/>
</dbReference>
<reference evidence="15 16" key="1">
    <citation type="journal article" date="2019" name="Sci. Rep.">
        <title>Orb-weaving spider Araneus ventricosus genome elucidates the spidroin gene catalogue.</title>
        <authorList>
            <person name="Kono N."/>
            <person name="Nakamura H."/>
            <person name="Ohtoshi R."/>
            <person name="Moran D.A.P."/>
            <person name="Shinohara A."/>
            <person name="Yoshida Y."/>
            <person name="Fujiwara M."/>
            <person name="Mori M."/>
            <person name="Tomita M."/>
            <person name="Arakawa K."/>
        </authorList>
    </citation>
    <scope>NUCLEOTIDE SEQUENCE [LARGE SCALE GENOMIC DNA]</scope>
</reference>
<comment type="subcellular location">
    <subcellularLocation>
        <location evidence="1">Cell membrane</location>
        <topology evidence="1">Multi-pass membrane protein</topology>
    </subcellularLocation>
</comment>
<feature type="transmembrane region" description="Helical" evidence="13">
    <location>
        <begin position="534"/>
        <end position="556"/>
    </location>
</feature>
<dbReference type="InterPro" id="IPR019594">
    <property type="entry name" value="Glu/Gly-bd"/>
</dbReference>